<feature type="transmembrane region" description="Helical" evidence="1">
    <location>
        <begin position="75"/>
        <end position="94"/>
    </location>
</feature>
<name>A0A1G2NE86_9BACT</name>
<organism evidence="2 3">
    <name type="scientific">Candidatus Taylorbacteria bacterium RIFCSPLOWO2_01_FULL_48_100</name>
    <dbReference type="NCBI Taxonomy" id="1802322"/>
    <lineage>
        <taxon>Bacteria</taxon>
        <taxon>Candidatus Tayloriibacteriota</taxon>
    </lineage>
</organism>
<evidence type="ECO:0000256" key="1">
    <source>
        <dbReference type="SAM" id="Phobius"/>
    </source>
</evidence>
<sequence>MKRKSGARKSGKQGAFFFGVRRVREAVWRGVHPFCFRSCKTRANDIISSMNLLSFLEPKSVYTERMPFVLWMRTHTVVIVLLLLLFALYGFFLAHKIDLTTADLGRHIKNGEILFQDTSVLSKNYYSYTNPDFPVLNHHWVSGAMFYFAYKLGGFPLIQVFFIFLSFSAFAVFLLAARKNATWGIIGLAALLAIPLLGERTEIRPEVWSYLFAGLFFLILSRKYKLGTLWLLPIIEIFWVNTHIYFLLGPLLIGAFLLEALIKKRDVFLRLLSVFGAALAAMLVNPFGHRAITEAIGIFENYGYKVAENQSVWFLERLGMHNPNFFIFKIALAALVLSYVAVLIKNRVEFRFAHFFVMAGVSTLAVLATRNFTLFGLFLVPVLSENAALVWKNPLTHNRLEQSSAFCAALLFALFVIFALPRAFPYWRTFGIGLENGNNAAANFLRENKIQGPYFNNYDIGGYIIFHLFPREKVFVDNRPEAYPVEFFQKEYIPMQENAEKWRAALARYNFNAIVFSQRDATPWGQTFLRARAEDPLWVPVFADGKIIIFTRKQ</sequence>
<comment type="caution">
    <text evidence="2">The sequence shown here is derived from an EMBL/GenBank/DDBJ whole genome shotgun (WGS) entry which is preliminary data.</text>
</comment>
<evidence type="ECO:0008006" key="4">
    <source>
        <dbReference type="Google" id="ProtNLM"/>
    </source>
</evidence>
<feature type="transmembrane region" description="Helical" evidence="1">
    <location>
        <begin position="244"/>
        <end position="262"/>
    </location>
</feature>
<keyword evidence="1" id="KW-0472">Membrane</keyword>
<feature type="transmembrane region" description="Helical" evidence="1">
    <location>
        <begin position="325"/>
        <end position="344"/>
    </location>
</feature>
<accession>A0A1G2NE86</accession>
<keyword evidence="1" id="KW-0812">Transmembrane</keyword>
<dbReference type="AlphaFoldDB" id="A0A1G2NE86"/>
<proteinExistence type="predicted"/>
<reference evidence="2 3" key="1">
    <citation type="journal article" date="2016" name="Nat. Commun.">
        <title>Thousands of microbial genomes shed light on interconnected biogeochemical processes in an aquifer system.</title>
        <authorList>
            <person name="Anantharaman K."/>
            <person name="Brown C.T."/>
            <person name="Hug L.A."/>
            <person name="Sharon I."/>
            <person name="Castelle C.J."/>
            <person name="Probst A.J."/>
            <person name="Thomas B.C."/>
            <person name="Singh A."/>
            <person name="Wilkins M.J."/>
            <person name="Karaoz U."/>
            <person name="Brodie E.L."/>
            <person name="Williams K.H."/>
            <person name="Hubbard S.S."/>
            <person name="Banfield J.F."/>
        </authorList>
    </citation>
    <scope>NUCLEOTIDE SEQUENCE [LARGE SCALE GENOMIC DNA]</scope>
</reference>
<feature type="transmembrane region" description="Helical" evidence="1">
    <location>
        <begin position="267"/>
        <end position="284"/>
    </location>
</feature>
<evidence type="ECO:0000313" key="3">
    <source>
        <dbReference type="Proteomes" id="UP000177797"/>
    </source>
</evidence>
<dbReference type="EMBL" id="MHSA01000024">
    <property type="protein sequence ID" value="OHA33779.1"/>
    <property type="molecule type" value="Genomic_DNA"/>
</dbReference>
<feature type="transmembrane region" description="Helical" evidence="1">
    <location>
        <begin position="403"/>
        <end position="420"/>
    </location>
</feature>
<feature type="transmembrane region" description="Helical" evidence="1">
    <location>
        <begin position="207"/>
        <end position="224"/>
    </location>
</feature>
<feature type="transmembrane region" description="Helical" evidence="1">
    <location>
        <begin position="157"/>
        <end position="175"/>
    </location>
</feature>
<keyword evidence="1" id="KW-1133">Transmembrane helix</keyword>
<feature type="transmembrane region" description="Helical" evidence="1">
    <location>
        <begin position="356"/>
        <end position="383"/>
    </location>
</feature>
<gene>
    <name evidence="2" type="ORF">A2938_00525</name>
</gene>
<protein>
    <recommendedName>
        <fullName evidence="4">Glycosyltransferase RgtA/B/C/D-like domain-containing protein</fullName>
    </recommendedName>
</protein>
<dbReference type="Proteomes" id="UP000177797">
    <property type="component" value="Unassembled WGS sequence"/>
</dbReference>
<evidence type="ECO:0000313" key="2">
    <source>
        <dbReference type="EMBL" id="OHA33779.1"/>
    </source>
</evidence>